<feature type="domain" description="C2H2-type" evidence="12">
    <location>
        <begin position="567"/>
        <end position="594"/>
    </location>
</feature>
<feature type="domain" description="C2H2-type" evidence="12">
    <location>
        <begin position="806"/>
        <end position="833"/>
    </location>
</feature>
<keyword evidence="4 10" id="KW-0863">Zinc-finger</keyword>
<dbReference type="Gene3D" id="3.30.160.60">
    <property type="entry name" value="Classic Zinc Finger"/>
    <property type="match status" value="8"/>
</dbReference>
<dbReference type="InterPro" id="IPR013087">
    <property type="entry name" value="Znf_C2H2_type"/>
</dbReference>
<keyword evidence="6" id="KW-0805">Transcription regulation</keyword>
<evidence type="ECO:0000256" key="8">
    <source>
        <dbReference type="ARBA" id="ARBA00023163"/>
    </source>
</evidence>
<dbReference type="GO" id="GO:0008270">
    <property type="term" value="F:zinc ion binding"/>
    <property type="evidence" value="ECO:0007669"/>
    <property type="project" value="UniProtKB-KW"/>
</dbReference>
<feature type="domain" description="C2H2-type" evidence="12">
    <location>
        <begin position="834"/>
        <end position="862"/>
    </location>
</feature>
<dbReference type="PANTHER" id="PTHR16515">
    <property type="entry name" value="PR DOMAIN ZINC FINGER PROTEIN"/>
    <property type="match status" value="1"/>
</dbReference>
<dbReference type="AlphaFoldDB" id="A0AAV7XGD2"/>
<feature type="domain" description="C2H2-type" evidence="12">
    <location>
        <begin position="514"/>
        <end position="541"/>
    </location>
</feature>
<dbReference type="InterPro" id="IPR001214">
    <property type="entry name" value="SET_dom"/>
</dbReference>
<organism evidence="14 15">
    <name type="scientific">Megalurothrips usitatus</name>
    <name type="common">bean blossom thrips</name>
    <dbReference type="NCBI Taxonomy" id="439358"/>
    <lineage>
        <taxon>Eukaryota</taxon>
        <taxon>Metazoa</taxon>
        <taxon>Ecdysozoa</taxon>
        <taxon>Arthropoda</taxon>
        <taxon>Hexapoda</taxon>
        <taxon>Insecta</taxon>
        <taxon>Pterygota</taxon>
        <taxon>Neoptera</taxon>
        <taxon>Paraneoptera</taxon>
        <taxon>Thysanoptera</taxon>
        <taxon>Terebrantia</taxon>
        <taxon>Thripoidea</taxon>
        <taxon>Thripidae</taxon>
        <taxon>Megalurothrips</taxon>
    </lineage>
</organism>
<dbReference type="InterPro" id="IPR050331">
    <property type="entry name" value="Zinc_finger"/>
</dbReference>
<dbReference type="InterPro" id="IPR036236">
    <property type="entry name" value="Znf_C2H2_sf"/>
</dbReference>
<dbReference type="EMBL" id="JAPTSV010000010">
    <property type="protein sequence ID" value="KAJ1523544.1"/>
    <property type="molecule type" value="Genomic_DNA"/>
</dbReference>
<accession>A0AAV7XGD2</accession>
<dbReference type="Proteomes" id="UP001075354">
    <property type="component" value="Chromosome 10"/>
</dbReference>
<proteinExistence type="predicted"/>
<evidence type="ECO:0000256" key="6">
    <source>
        <dbReference type="ARBA" id="ARBA00023015"/>
    </source>
</evidence>
<name>A0AAV7XGD2_9NEOP</name>
<dbReference type="GO" id="GO:0008276">
    <property type="term" value="F:protein methyltransferase activity"/>
    <property type="evidence" value="ECO:0007669"/>
    <property type="project" value="UniProtKB-ARBA"/>
</dbReference>
<dbReference type="PANTHER" id="PTHR16515:SF49">
    <property type="entry name" value="GASTRULA ZINC FINGER PROTEIN XLCGF49.1-LIKE-RELATED"/>
    <property type="match status" value="1"/>
</dbReference>
<keyword evidence="3" id="KW-0677">Repeat</keyword>
<dbReference type="FunFam" id="3.30.160.60:FF:000110">
    <property type="entry name" value="Zinc finger protein-like"/>
    <property type="match status" value="1"/>
</dbReference>
<dbReference type="GO" id="GO:0008757">
    <property type="term" value="F:S-adenosylmethionine-dependent methyltransferase activity"/>
    <property type="evidence" value="ECO:0007669"/>
    <property type="project" value="UniProtKB-ARBA"/>
</dbReference>
<gene>
    <name evidence="14" type="ORF">ONE63_001392</name>
</gene>
<keyword evidence="7" id="KW-0238">DNA-binding</keyword>
<keyword evidence="8" id="KW-0804">Transcription</keyword>
<keyword evidence="2" id="KW-0479">Metal-binding</keyword>
<evidence type="ECO:0000313" key="15">
    <source>
        <dbReference type="Proteomes" id="UP001075354"/>
    </source>
</evidence>
<reference evidence="14" key="1">
    <citation type="submission" date="2022-12" db="EMBL/GenBank/DDBJ databases">
        <title>Chromosome-level genome assembly of the bean flower thrips Megalurothrips usitatus.</title>
        <authorList>
            <person name="Ma L."/>
            <person name="Liu Q."/>
            <person name="Li H."/>
            <person name="Cai W."/>
        </authorList>
    </citation>
    <scope>NUCLEOTIDE SEQUENCE</scope>
    <source>
        <strain evidence="14">Cailab_2022a</strain>
    </source>
</reference>
<evidence type="ECO:0000313" key="14">
    <source>
        <dbReference type="EMBL" id="KAJ1523544.1"/>
    </source>
</evidence>
<comment type="caution">
    <text evidence="14">The sequence shown here is derived from an EMBL/GenBank/DDBJ whole genome shotgun (WGS) entry which is preliminary data.</text>
</comment>
<keyword evidence="15" id="KW-1185">Reference proteome</keyword>
<dbReference type="GO" id="GO:0043565">
    <property type="term" value="F:sequence-specific DNA binding"/>
    <property type="evidence" value="ECO:0007669"/>
    <property type="project" value="UniProtKB-ARBA"/>
</dbReference>
<evidence type="ECO:0000256" key="10">
    <source>
        <dbReference type="PROSITE-ProRule" id="PRU00042"/>
    </source>
</evidence>
<evidence type="ECO:0000256" key="11">
    <source>
        <dbReference type="SAM" id="MobiDB-lite"/>
    </source>
</evidence>
<feature type="domain" description="SET" evidence="13">
    <location>
        <begin position="44"/>
        <end position="172"/>
    </location>
</feature>
<feature type="domain" description="C2H2-type" evidence="12">
    <location>
        <begin position="862"/>
        <end position="890"/>
    </location>
</feature>
<dbReference type="Pfam" id="PF00096">
    <property type="entry name" value="zf-C2H2"/>
    <property type="match status" value="7"/>
</dbReference>
<dbReference type="FunFam" id="3.30.160.60:FF:001732">
    <property type="entry name" value="Zgc:162936"/>
    <property type="match status" value="1"/>
</dbReference>
<sequence length="956" mass="107954">MAEDENIAVSSDENCSTTNLQVFVCSVCGDDHETENCAVVQGLKSVQDSKILSRARQTLPKNLDVTTLADGSTTVITNVKIEQGTQFGPFQAPLSLDLPPSVSFPLKVFGKTLNEGYYLDTTDEESCNWMCLVAPATTTKEQNLICYDVKQTIFFTTTREVQPGEELRLWYALYYGLKLQALPLADDSTPEVGVYDFVKDEERLKIDNGAPVVLGEDLLQTLAQHLPAHALGASGERDLWICKLCGQEETNVAHYARHLMIHYRQPTNDNQHPISIKLQQSNTSQEKRKAKLGVNELSEMPGDKGQAEGEDVAEHSVSTTNRIILSSNEDTVGVEKTNDSKHQNSKEIFKDKIEESGDKNCVADDDFDFSQSAPLNSNGKQIEGSVNVDSFQLCESLKSKDDELSPQLHDDNREQLVIHSSTGETFSTSFDFSGAQDIDMALENGESITFIMVDSSNGNVSVPAADGDNIVNATSTSQLTPDSCPPVITDDVSSEMPSSEKRNKNAVDGKTLPFNCDICHKSFGKCSYLYRHLRKHTGEFTCVTCLAVFARKENLQTHSCLQPKEWFSCQTCGKKFSAKKYLQRHAPMHTGEFTCSECKRRFVSHLSLKFHRCTNNKPVNGISFINCFLCDRVFGSESKLKAHLKLHSDVNSDPANSSPSSTLVNKCQNVQKSDKKKEEEGCGDQSEVEDSDTKVFICEVCGAIFKSYSSLKQHRFRHGEKQFQCETCKKRFYRKDVLQEHLKVHEAANYPCNLCGKKYKTKKSLHVHSLIHKGQKRFSCSVCGKEFFQKGNLGKHMQTHAAEKMYTCKYCNKSFSSKEYFNIHELTHTQGKIYHCKGCKKSFVKKHLLETHHLLFHSNRGFLCKYCNTVIRHRHSVRRHLEKIHSEHRQEWSLPGFIDFLLVDLPENVLQPVGDTKLTPLQQQERQQQLELLRKNHFHRKCLTNAGKDRSFYLKT</sequence>
<dbReference type="Pfam" id="PF21549">
    <property type="entry name" value="PRDM2_PR"/>
    <property type="match status" value="1"/>
</dbReference>
<dbReference type="SMART" id="SM00355">
    <property type="entry name" value="ZnF_C2H2"/>
    <property type="match status" value="13"/>
</dbReference>
<dbReference type="GO" id="GO:0005694">
    <property type="term" value="C:chromosome"/>
    <property type="evidence" value="ECO:0007669"/>
    <property type="project" value="UniProtKB-ARBA"/>
</dbReference>
<dbReference type="SUPFAM" id="SSF57667">
    <property type="entry name" value="beta-beta-alpha zinc fingers"/>
    <property type="match status" value="6"/>
</dbReference>
<evidence type="ECO:0000256" key="4">
    <source>
        <dbReference type="ARBA" id="ARBA00022771"/>
    </source>
</evidence>
<evidence type="ECO:0000256" key="3">
    <source>
        <dbReference type="ARBA" id="ARBA00022737"/>
    </source>
</evidence>
<dbReference type="GO" id="GO:0005634">
    <property type="term" value="C:nucleus"/>
    <property type="evidence" value="ECO:0007669"/>
    <property type="project" value="UniProtKB-SubCell"/>
</dbReference>
<dbReference type="PROSITE" id="PS00028">
    <property type="entry name" value="ZINC_FINGER_C2H2_1"/>
    <property type="match status" value="10"/>
</dbReference>
<keyword evidence="5" id="KW-0862">Zinc</keyword>
<evidence type="ECO:0000259" key="12">
    <source>
        <dbReference type="PROSITE" id="PS50157"/>
    </source>
</evidence>
<feature type="domain" description="C2H2-type" evidence="12">
    <location>
        <begin position="750"/>
        <end position="777"/>
    </location>
</feature>
<evidence type="ECO:0000256" key="2">
    <source>
        <dbReference type="ARBA" id="ARBA00022723"/>
    </source>
</evidence>
<dbReference type="PROSITE" id="PS50157">
    <property type="entry name" value="ZINC_FINGER_C2H2_2"/>
    <property type="match status" value="10"/>
</dbReference>
<evidence type="ECO:0000256" key="1">
    <source>
        <dbReference type="ARBA" id="ARBA00004123"/>
    </source>
</evidence>
<keyword evidence="9" id="KW-0539">Nucleus</keyword>
<evidence type="ECO:0000259" key="13">
    <source>
        <dbReference type="PROSITE" id="PS50280"/>
    </source>
</evidence>
<evidence type="ECO:0000256" key="9">
    <source>
        <dbReference type="ARBA" id="ARBA00023242"/>
    </source>
</evidence>
<feature type="region of interest" description="Disordered" evidence="11">
    <location>
        <begin position="279"/>
        <end position="318"/>
    </location>
</feature>
<dbReference type="InterPro" id="IPR046341">
    <property type="entry name" value="SET_dom_sf"/>
</dbReference>
<feature type="domain" description="C2H2-type" evidence="12">
    <location>
        <begin position="696"/>
        <end position="723"/>
    </location>
</feature>
<feature type="domain" description="C2H2-type" evidence="12">
    <location>
        <begin position="625"/>
        <end position="652"/>
    </location>
</feature>
<protein>
    <submittedName>
        <fullName evidence="14">Uncharacterized protein</fullName>
    </submittedName>
</protein>
<dbReference type="FunFam" id="3.30.160.60:FF:000100">
    <property type="entry name" value="Zinc finger 45-like"/>
    <property type="match status" value="1"/>
</dbReference>
<dbReference type="Gene3D" id="2.170.270.10">
    <property type="entry name" value="SET domain"/>
    <property type="match status" value="1"/>
</dbReference>
<dbReference type="PROSITE" id="PS50280">
    <property type="entry name" value="SET"/>
    <property type="match status" value="1"/>
</dbReference>
<evidence type="ECO:0000256" key="7">
    <source>
        <dbReference type="ARBA" id="ARBA00023125"/>
    </source>
</evidence>
<evidence type="ECO:0000256" key="5">
    <source>
        <dbReference type="ARBA" id="ARBA00022833"/>
    </source>
</evidence>
<dbReference type="GO" id="GO:0045893">
    <property type="term" value="P:positive regulation of DNA-templated transcription"/>
    <property type="evidence" value="ECO:0007669"/>
    <property type="project" value="UniProtKB-ARBA"/>
</dbReference>
<comment type="subcellular location">
    <subcellularLocation>
        <location evidence="1">Nucleus</location>
    </subcellularLocation>
</comment>
<feature type="domain" description="C2H2-type" evidence="12">
    <location>
        <begin position="723"/>
        <end position="750"/>
    </location>
</feature>
<dbReference type="GO" id="GO:0008170">
    <property type="term" value="F:N-methyltransferase activity"/>
    <property type="evidence" value="ECO:0007669"/>
    <property type="project" value="UniProtKB-ARBA"/>
</dbReference>
<feature type="domain" description="C2H2-type" evidence="12">
    <location>
        <begin position="778"/>
        <end position="805"/>
    </location>
</feature>